<dbReference type="AlphaFoldDB" id="A0A6J7NSH1"/>
<protein>
    <submittedName>
        <fullName evidence="2">Unannotated protein</fullName>
    </submittedName>
</protein>
<dbReference type="EMBL" id="CAFBOM010000227">
    <property type="protein sequence ID" value="CAB4995967.1"/>
    <property type="molecule type" value="Genomic_DNA"/>
</dbReference>
<organism evidence="2">
    <name type="scientific">freshwater metagenome</name>
    <dbReference type="NCBI Taxonomy" id="449393"/>
    <lineage>
        <taxon>unclassified sequences</taxon>
        <taxon>metagenomes</taxon>
        <taxon>ecological metagenomes</taxon>
    </lineage>
</organism>
<sequence length="397" mass="43330">MRPALTVDGAGNYASFAIIQEPPTSPEGIAPILRSHRMAIGLYDLNDGVLTRRERIELDVVGARTEVPQLIGTRQPDLVLLNDDDLTFTKIRLDERSWATAVDHLGQIDDSLARALVWGAAWDMTRDAEVSTGDYLSLVLSGVGVESDIGVVQVILRQLKTAIDVYAAPANRAAYLERLASGMLALATAAEPASDRQLAFTRAFLGSAVTKDHLAILKGLLDGSVTWDGLAIDTDLRWSLLQRLVSQGEADESLIEAELSSDDTATGRRQAAVARAARPTAVAKELAWADIIDRHDLPNALMNATIGGFVQPDQVDLLRPYRTAYFEVLPRVWRDRTMEMAQDITMSLYPAYLVDEETLSQTDAFLAAPDLASPLRRLLGEGRDGVVRAMRARAKDA</sequence>
<evidence type="ECO:0000313" key="2">
    <source>
        <dbReference type="EMBL" id="CAB4995967.1"/>
    </source>
</evidence>
<proteinExistence type="predicted"/>
<dbReference type="InterPro" id="IPR024571">
    <property type="entry name" value="ERAP1-like_C_dom"/>
</dbReference>
<accession>A0A6J7NSH1</accession>
<feature type="domain" description="ERAP1-like C-terminal" evidence="1">
    <location>
        <begin position="78"/>
        <end position="386"/>
    </location>
</feature>
<evidence type="ECO:0000259" key="1">
    <source>
        <dbReference type="Pfam" id="PF11838"/>
    </source>
</evidence>
<dbReference type="Pfam" id="PF11838">
    <property type="entry name" value="ERAP1_C"/>
    <property type="match status" value="1"/>
</dbReference>
<reference evidence="2" key="1">
    <citation type="submission" date="2020-05" db="EMBL/GenBank/DDBJ databases">
        <authorList>
            <person name="Chiriac C."/>
            <person name="Salcher M."/>
            <person name="Ghai R."/>
            <person name="Kavagutti S V."/>
        </authorList>
    </citation>
    <scope>NUCLEOTIDE SEQUENCE</scope>
</reference>
<gene>
    <name evidence="2" type="ORF">UFOPK3957_01286</name>
</gene>
<name>A0A6J7NSH1_9ZZZZ</name>